<sequence>MFRNFNFGKIGKVLLGVVAICIITLLIGFSSDSFSSNRCKKIEINIKNADQQFFVNNQDIESLVTKYGSDQLVGKLYDKIDLREIEQRVLRNKQIKSCQAFRGVEGNLNIDIEQHIPIARILMPDGREDVYVDADGSFFPLSDRYSARILLLSGEYFRNLSNFKSKRQEKNLQFINLINEDAFLKAQFTQLDIEKNGDISIVPLVGNHVIEFGEPTNIENRLNRLKVFYNQILPVKGWDEFSHVSVKYDGQIVCK</sequence>
<evidence type="ECO:0000313" key="2">
    <source>
        <dbReference type="EMBL" id="CAH0996764.1"/>
    </source>
</evidence>
<proteinExistence type="predicted"/>
<keyword evidence="1" id="KW-1133">Transmembrane helix</keyword>
<keyword evidence="3" id="KW-1185">Reference proteome</keyword>
<protein>
    <recommendedName>
        <fullName evidence="4">Cell division protein FtsQ</fullName>
    </recommendedName>
</protein>
<dbReference type="EMBL" id="CAKLPY010000002">
    <property type="protein sequence ID" value="CAH0996764.1"/>
    <property type="molecule type" value="Genomic_DNA"/>
</dbReference>
<keyword evidence="1" id="KW-0472">Membrane</keyword>
<evidence type="ECO:0000313" key="3">
    <source>
        <dbReference type="Proteomes" id="UP000837932"/>
    </source>
</evidence>
<feature type="transmembrane region" description="Helical" evidence="1">
    <location>
        <begin position="12"/>
        <end position="31"/>
    </location>
</feature>
<reference evidence="2" key="1">
    <citation type="submission" date="2021-12" db="EMBL/GenBank/DDBJ databases">
        <authorList>
            <person name="Rodrigo-Torres L."/>
            <person name="Arahal R. D."/>
            <person name="Lucena T."/>
        </authorList>
    </citation>
    <scope>NUCLEOTIDE SEQUENCE</scope>
    <source>
        <strain evidence="2">CECT 8858</strain>
    </source>
</reference>
<organism evidence="2 3">
    <name type="scientific">Emticicia aquatica</name>
    <dbReference type="NCBI Taxonomy" id="1681835"/>
    <lineage>
        <taxon>Bacteria</taxon>
        <taxon>Pseudomonadati</taxon>
        <taxon>Bacteroidota</taxon>
        <taxon>Cytophagia</taxon>
        <taxon>Cytophagales</taxon>
        <taxon>Leadbetterellaceae</taxon>
        <taxon>Emticicia</taxon>
    </lineage>
</organism>
<comment type="caution">
    <text evidence="2">The sequence shown here is derived from an EMBL/GenBank/DDBJ whole genome shotgun (WGS) entry which is preliminary data.</text>
</comment>
<evidence type="ECO:0008006" key="4">
    <source>
        <dbReference type="Google" id="ProtNLM"/>
    </source>
</evidence>
<name>A0ABN8EUN5_9BACT</name>
<dbReference type="RefSeq" id="WP_238807315.1">
    <property type="nucleotide sequence ID" value="NZ_CAKLPY010000002.1"/>
</dbReference>
<gene>
    <name evidence="2" type="ORF">EMA8858_02899</name>
</gene>
<dbReference type="Proteomes" id="UP000837932">
    <property type="component" value="Unassembled WGS sequence"/>
</dbReference>
<evidence type="ECO:0000256" key="1">
    <source>
        <dbReference type="SAM" id="Phobius"/>
    </source>
</evidence>
<keyword evidence="1" id="KW-0812">Transmembrane</keyword>
<accession>A0ABN8EUN5</accession>